<organism evidence="1 2">
    <name type="scientific">Caenorhabditis nigoni</name>
    <dbReference type="NCBI Taxonomy" id="1611254"/>
    <lineage>
        <taxon>Eukaryota</taxon>
        <taxon>Metazoa</taxon>
        <taxon>Ecdysozoa</taxon>
        <taxon>Nematoda</taxon>
        <taxon>Chromadorea</taxon>
        <taxon>Rhabditida</taxon>
        <taxon>Rhabditina</taxon>
        <taxon>Rhabditomorpha</taxon>
        <taxon>Rhabditoidea</taxon>
        <taxon>Rhabditidae</taxon>
        <taxon>Peloderinae</taxon>
        <taxon>Caenorhabditis</taxon>
    </lineage>
</organism>
<dbReference type="AlphaFoldDB" id="A0A2G5V9N0"/>
<accession>A0A2G5V9N0</accession>
<name>A0A2G5V9N0_9PELO</name>
<comment type="caution">
    <text evidence="1">The sequence shown here is derived from an EMBL/GenBank/DDBJ whole genome shotgun (WGS) entry which is preliminary data.</text>
</comment>
<gene>
    <name evidence="1" type="primary">Cnig_chr_II.g7438</name>
    <name evidence="1" type="ORF">B9Z55_007438</name>
</gene>
<dbReference type="Proteomes" id="UP000230233">
    <property type="component" value="Chromosome II"/>
</dbReference>
<dbReference type="OrthoDB" id="5895862at2759"/>
<evidence type="ECO:0000313" key="2">
    <source>
        <dbReference type="Proteomes" id="UP000230233"/>
    </source>
</evidence>
<dbReference type="Pfam" id="PF02343">
    <property type="entry name" value="TRA-1_regulated"/>
    <property type="match status" value="1"/>
</dbReference>
<proteinExistence type="predicted"/>
<protein>
    <submittedName>
        <fullName evidence="1">Uncharacterized protein</fullName>
    </submittedName>
</protein>
<dbReference type="InterPro" id="IPR003326">
    <property type="entry name" value="TRA-1_regulated"/>
</dbReference>
<keyword evidence="2" id="KW-1185">Reference proteome</keyword>
<evidence type="ECO:0000313" key="1">
    <source>
        <dbReference type="EMBL" id="PIC48488.1"/>
    </source>
</evidence>
<dbReference type="EMBL" id="PDUG01000002">
    <property type="protein sequence ID" value="PIC48488.1"/>
    <property type="molecule type" value="Genomic_DNA"/>
</dbReference>
<sequence length="143" mass="15981">MLAKVSAKCADSCECPEFPLMRIPGEDDFQFTKLAGCAANATCITATTSVLLSFFTTSEIPIPTGNPQDNFEIIVDYPDNNQPSSKRSYELFSLFGIICDGGSWYATKYPKGILYYVGTEERRYTNFTASYEGKRSKIPAFMW</sequence>
<reference evidence="2" key="1">
    <citation type="submission" date="2017-10" db="EMBL/GenBank/DDBJ databases">
        <title>Rapid genome shrinkage in a self-fertile nematode reveals novel sperm competition proteins.</title>
        <authorList>
            <person name="Yin D."/>
            <person name="Schwarz E.M."/>
            <person name="Thomas C.G."/>
            <person name="Felde R.L."/>
            <person name="Korf I.F."/>
            <person name="Cutter A.D."/>
            <person name="Schartner C.M."/>
            <person name="Ralston E.J."/>
            <person name="Meyer B.J."/>
            <person name="Haag E.S."/>
        </authorList>
    </citation>
    <scope>NUCLEOTIDE SEQUENCE [LARGE SCALE GENOMIC DNA]</scope>
    <source>
        <strain evidence="2">JU1422</strain>
    </source>
</reference>